<dbReference type="EMBL" id="FZOL01000030">
    <property type="protein sequence ID" value="SNT22812.1"/>
    <property type="molecule type" value="Genomic_DNA"/>
</dbReference>
<dbReference type="STRING" id="1215104.GCA_000730585_01661"/>
<accession>A0A239KYI7</accession>
<keyword evidence="2" id="KW-1185">Reference proteome</keyword>
<dbReference type="AlphaFoldDB" id="A0A239KYI7"/>
<dbReference type="Proteomes" id="UP000198407">
    <property type="component" value="Unassembled WGS sequence"/>
</dbReference>
<evidence type="ECO:0000313" key="2">
    <source>
        <dbReference type="Proteomes" id="UP000198407"/>
    </source>
</evidence>
<sequence length="294" mass="30900">MFAILGDIEFTVAGGIVGMELRSAAEWAQHARIKGKPLLEWVGEGLDEINLSIELHPRLGDPDARWKALREAKANHEPLALVLGNGDYLGPQVIADLNLVHRRMTETGQLGSSTVQLSLREYTGAFIRKVRATPGLVSPDLGGTPAAAAGSPGLLSKFLPSPTTTQLVIGHAKTAANILQAGKNLYDQVKSGNALMLLNQVPQLLGVTAQVIGPLTGLTEAAGLLKDGADLAKVGEEVLGNVMGARSSLNPVDLGNIVERFSASRDSLDQALTTMDGARTRLAGLAAQVITRKA</sequence>
<name>A0A239KYI7_9PSED</name>
<organism evidence="1 2">
    <name type="scientific">Pseudomonas japonica</name>
    <dbReference type="NCBI Taxonomy" id="256466"/>
    <lineage>
        <taxon>Bacteria</taxon>
        <taxon>Pseudomonadati</taxon>
        <taxon>Pseudomonadota</taxon>
        <taxon>Gammaproteobacteria</taxon>
        <taxon>Pseudomonadales</taxon>
        <taxon>Pseudomonadaceae</taxon>
        <taxon>Pseudomonas</taxon>
    </lineage>
</organism>
<dbReference type="Pfam" id="PF06995">
    <property type="entry name" value="Phage_P2_GpU"/>
    <property type="match status" value="1"/>
</dbReference>
<dbReference type="RefSeq" id="WP_042127310.1">
    <property type="nucleotide sequence ID" value="NZ_FZOL01000030.1"/>
</dbReference>
<gene>
    <name evidence="1" type="ORF">SAMN05444352_1309</name>
</gene>
<protein>
    <submittedName>
        <fullName evidence="1">Phage protein U</fullName>
    </submittedName>
</protein>
<evidence type="ECO:0000313" key="1">
    <source>
        <dbReference type="EMBL" id="SNT22812.1"/>
    </source>
</evidence>
<dbReference type="InterPro" id="IPR009734">
    <property type="entry name" value="Myoviridae_GpU"/>
</dbReference>
<dbReference type="OrthoDB" id="9032474at2"/>
<reference evidence="2" key="1">
    <citation type="submission" date="2017-06" db="EMBL/GenBank/DDBJ databases">
        <authorList>
            <person name="Varghese N."/>
            <person name="Submissions S."/>
        </authorList>
    </citation>
    <scope>NUCLEOTIDE SEQUENCE [LARGE SCALE GENOMIC DNA]</scope>
    <source>
        <strain evidence="2">DSM 22348</strain>
    </source>
</reference>
<proteinExistence type="predicted"/>